<evidence type="ECO:0000313" key="1">
    <source>
        <dbReference type="EMBL" id="KAG5539916.1"/>
    </source>
</evidence>
<organism evidence="1 2">
    <name type="scientific">Rhododendron griersonianum</name>
    <dbReference type="NCBI Taxonomy" id="479676"/>
    <lineage>
        <taxon>Eukaryota</taxon>
        <taxon>Viridiplantae</taxon>
        <taxon>Streptophyta</taxon>
        <taxon>Embryophyta</taxon>
        <taxon>Tracheophyta</taxon>
        <taxon>Spermatophyta</taxon>
        <taxon>Magnoliopsida</taxon>
        <taxon>eudicotyledons</taxon>
        <taxon>Gunneridae</taxon>
        <taxon>Pentapetalae</taxon>
        <taxon>asterids</taxon>
        <taxon>Ericales</taxon>
        <taxon>Ericaceae</taxon>
        <taxon>Ericoideae</taxon>
        <taxon>Rhodoreae</taxon>
        <taxon>Rhododendron</taxon>
    </lineage>
</organism>
<name>A0AAV6JFE0_9ERIC</name>
<accession>A0AAV6JFE0</accession>
<proteinExistence type="predicted"/>
<evidence type="ECO:0000313" key="2">
    <source>
        <dbReference type="Proteomes" id="UP000823749"/>
    </source>
</evidence>
<dbReference type="Proteomes" id="UP000823749">
    <property type="component" value="Chromosome 7"/>
</dbReference>
<reference evidence="1" key="1">
    <citation type="submission" date="2020-08" db="EMBL/GenBank/DDBJ databases">
        <title>Plant Genome Project.</title>
        <authorList>
            <person name="Zhang R.-G."/>
        </authorList>
    </citation>
    <scope>NUCLEOTIDE SEQUENCE</scope>
    <source>
        <strain evidence="1">WSP0</strain>
        <tissue evidence="1">Leaf</tissue>
    </source>
</reference>
<sequence>MGKGHLIVGMPRSRPSRFSMVSQAIQEQTRNGNYHGYGVSVKWGYLVPLILDLQKAEEHRNYEGQNGVTRIEGRWWWSRRTPNERLHWKELFTLVFFRWVEARPLPRELVDGAVTAITAITSVFYILRPSLLAYRFVRQSLLQSSQTVAFGSSRPEDG</sequence>
<protein>
    <submittedName>
        <fullName evidence="1">Uncharacterized protein</fullName>
    </submittedName>
</protein>
<comment type="caution">
    <text evidence="1">The sequence shown here is derived from an EMBL/GenBank/DDBJ whole genome shotgun (WGS) entry which is preliminary data.</text>
</comment>
<gene>
    <name evidence="1" type="ORF">RHGRI_020215</name>
</gene>
<dbReference type="EMBL" id="JACTNZ010000007">
    <property type="protein sequence ID" value="KAG5539916.1"/>
    <property type="molecule type" value="Genomic_DNA"/>
</dbReference>
<keyword evidence="2" id="KW-1185">Reference proteome</keyword>
<dbReference type="AlphaFoldDB" id="A0AAV6JFE0"/>